<evidence type="ECO:0000313" key="7">
    <source>
        <dbReference type="EMBL" id="HGQ64114.1"/>
    </source>
</evidence>
<feature type="active site" description="Proton donor/acceptor" evidence="4">
    <location>
        <position position="236"/>
    </location>
</feature>
<dbReference type="NCBIfam" id="NF003274">
    <property type="entry name" value="PRK04262.1"/>
    <property type="match status" value="1"/>
</dbReference>
<feature type="active site" description="Proton donor/acceptor" evidence="4">
    <location>
        <position position="81"/>
    </location>
</feature>
<dbReference type="SUPFAM" id="SSF53901">
    <property type="entry name" value="Thiolase-like"/>
    <property type="match status" value="1"/>
</dbReference>
<feature type="binding site" evidence="4">
    <location>
        <position position="245"/>
    </location>
    <ligand>
        <name>(3S)-3-hydroxy-3-methylglutaryl-CoA</name>
        <dbReference type="ChEBI" id="CHEBI:43074"/>
    </ligand>
</feature>
<evidence type="ECO:0000313" key="6">
    <source>
        <dbReference type="EMBL" id="HGQ35406.1"/>
    </source>
</evidence>
<comment type="function">
    <text evidence="4">Catalyzes the condensation of acetyl-CoA with acetoacetyl-CoA to form 3-hydroxy-3-methylglutaryl-CoA (HMG-CoA). Functions in the mevalonate (MVA) pathway leading to isopentenyl diphosphate (IPP), a key precursor for the biosynthesis of isoprenoid compounds that are building blocks of archaeal membrane lipids.</text>
</comment>
<evidence type="ECO:0000256" key="2">
    <source>
        <dbReference type="ARBA" id="ARBA00023229"/>
    </source>
</evidence>
<dbReference type="GO" id="GO:0003985">
    <property type="term" value="F:acetyl-CoA C-acetyltransferase activity"/>
    <property type="evidence" value="ECO:0007669"/>
    <property type="project" value="UniProtKB-UniRule"/>
</dbReference>
<dbReference type="NCBIfam" id="TIGR00748">
    <property type="entry name" value="HMG_CoA_syn_Arc"/>
    <property type="match status" value="1"/>
</dbReference>
<proteinExistence type="inferred from homology"/>
<feature type="binding site" evidence="4">
    <location>
        <position position="298"/>
    </location>
    <ligand>
        <name>(3S)-3-hydroxy-3-methylglutaryl-CoA</name>
        <dbReference type="ChEBI" id="CHEBI:43074"/>
    </ligand>
</feature>
<dbReference type="EC" id="2.3.3.10" evidence="4"/>
<dbReference type="InterPro" id="IPR016039">
    <property type="entry name" value="Thiolase-like"/>
</dbReference>
<comment type="similarity">
    <text evidence="4">Belongs to the thiolase-like superfamily. Archaeal HMG-CoA synthase family.</text>
</comment>
<feature type="active site" description="Acyl-thioester intermediate" evidence="4">
    <location>
        <position position="113"/>
    </location>
</feature>
<feature type="binding site" evidence="4">
    <location>
        <position position="203"/>
    </location>
    <ligand>
        <name>(3S)-3-hydroxy-3-methylglutaryl-CoA</name>
        <dbReference type="ChEBI" id="CHEBI:43074"/>
    </ligand>
</feature>
<dbReference type="GO" id="GO:0044550">
    <property type="term" value="P:secondary metabolite biosynthetic process"/>
    <property type="evidence" value="ECO:0007669"/>
    <property type="project" value="TreeGrafter"/>
</dbReference>
<protein>
    <recommendedName>
        <fullName evidence="4">Hydroxymethylglutaryl-CoA synthase</fullName>
        <shortName evidence="4">HMG-CoA synthase</shortName>
        <shortName evidence="4">HMGCS</shortName>
        <ecNumber evidence="4">2.3.3.10</ecNumber>
    </recommendedName>
</protein>
<feature type="binding site" evidence="4">
    <location>
        <position position="113"/>
    </location>
    <ligand>
        <name>(3S)-3-hydroxy-3-methylglutaryl-CoA</name>
        <dbReference type="ChEBI" id="CHEBI:43074"/>
    </ligand>
</feature>
<dbReference type="PANTHER" id="PTHR34069:SF2">
    <property type="entry name" value="BETA-KETOACYL-[ACYL-CARRIER-PROTEIN] SYNTHASE III"/>
    <property type="match status" value="1"/>
</dbReference>
<feature type="binding site" evidence="4">
    <location>
        <position position="236"/>
    </location>
    <ligand>
        <name>(3S)-3-hydroxy-3-methylglutaryl-CoA</name>
        <dbReference type="ChEBI" id="CHEBI:43074"/>
    </ligand>
</feature>
<dbReference type="EMBL" id="DTBD01000019">
    <property type="protein sequence ID" value="HGQ64114.1"/>
    <property type="molecule type" value="Genomic_DNA"/>
</dbReference>
<comment type="subunit">
    <text evidence="4">Interacts with acetoacetyl-CoA thiolase that catalyzes the precedent step in the pathway and with a DUF35 protein. The acetoacetyl-CoA thiolase/HMG-CoA synthase complex channels the intermediate via a fused CoA-binding site, which allows for efficient coupling of the endergonic thiolase reaction with the exergonic HMGCS reaction.</text>
</comment>
<dbReference type="Gene3D" id="3.40.47.10">
    <property type="match status" value="1"/>
</dbReference>
<gene>
    <name evidence="7" type="ORF">ENU08_02580</name>
    <name evidence="6" type="ORF">ENU41_01840</name>
</gene>
<comment type="caution">
    <text evidence="7">The sequence shown here is derived from an EMBL/GenBank/DDBJ whole genome shotgun (WGS) entry which is preliminary data.</text>
</comment>
<dbReference type="InterPro" id="IPR004656">
    <property type="entry name" value="HMG_CoA_Synthase"/>
</dbReference>
<comment type="catalytic activity">
    <reaction evidence="4">
        <text>acetoacetyl-CoA + acetyl-CoA + H2O = (3S)-3-hydroxy-3-methylglutaryl-CoA + CoA + H(+)</text>
        <dbReference type="Rhea" id="RHEA:10188"/>
        <dbReference type="ChEBI" id="CHEBI:15377"/>
        <dbReference type="ChEBI" id="CHEBI:15378"/>
        <dbReference type="ChEBI" id="CHEBI:43074"/>
        <dbReference type="ChEBI" id="CHEBI:57286"/>
        <dbReference type="ChEBI" id="CHEBI:57287"/>
        <dbReference type="ChEBI" id="CHEBI:57288"/>
        <dbReference type="EC" id="2.3.3.10"/>
    </reaction>
</comment>
<feature type="binding site" evidence="4">
    <location>
        <position position="268"/>
    </location>
    <ligand>
        <name>(3S)-3-hydroxy-3-methylglutaryl-CoA</name>
        <dbReference type="ChEBI" id="CHEBI:43074"/>
    </ligand>
</feature>
<dbReference type="InterPro" id="IPR013747">
    <property type="entry name" value="ACP_syn_III_C"/>
</dbReference>
<reference evidence="7" key="1">
    <citation type="journal article" date="2020" name="mSystems">
        <title>Genome- and Community-Level Interaction Insights into Carbon Utilization and Element Cycling Functions of Hydrothermarchaeota in Hydrothermal Sediment.</title>
        <authorList>
            <person name="Zhou Z."/>
            <person name="Liu Y."/>
            <person name="Xu W."/>
            <person name="Pan J."/>
            <person name="Luo Z.H."/>
            <person name="Li M."/>
        </authorList>
    </citation>
    <scope>NUCLEOTIDE SEQUENCE [LARGE SCALE GENOMIC DNA]</scope>
    <source>
        <strain evidence="7">SpSt-637</strain>
        <strain evidence="6">SpSt-667</strain>
    </source>
</reference>
<evidence type="ECO:0000256" key="4">
    <source>
        <dbReference type="HAMAP-Rule" id="MF_01409"/>
    </source>
</evidence>
<organism evidence="7">
    <name type="scientific">Ignisphaera aggregans</name>
    <dbReference type="NCBI Taxonomy" id="334771"/>
    <lineage>
        <taxon>Archaea</taxon>
        <taxon>Thermoproteota</taxon>
        <taxon>Thermoprotei</taxon>
        <taxon>Desulfurococcales</taxon>
        <taxon>Desulfurococcaceae</taxon>
        <taxon>Ignisphaera</taxon>
    </lineage>
</organism>
<feature type="binding site" evidence="4">
    <location>
        <position position="30"/>
    </location>
    <ligand>
        <name>(3S)-3-hydroxy-3-methylglutaryl-CoA</name>
        <dbReference type="ChEBI" id="CHEBI:43074"/>
    </ligand>
</feature>
<evidence type="ECO:0000256" key="3">
    <source>
        <dbReference type="ARBA" id="ARBA00023315"/>
    </source>
</evidence>
<dbReference type="HAMAP" id="MF_01409">
    <property type="entry name" value="HMG_CoA_synth_arch"/>
    <property type="match status" value="1"/>
</dbReference>
<dbReference type="GO" id="GO:0004421">
    <property type="term" value="F:hydroxymethylglutaryl-CoA synthase activity"/>
    <property type="evidence" value="ECO:0007669"/>
    <property type="project" value="UniProtKB-EC"/>
</dbReference>
<comment type="caution">
    <text evidence="4">Lacks conserved residue(s) required for the propagation of feature annotation.</text>
</comment>
<dbReference type="PANTHER" id="PTHR34069">
    <property type="entry name" value="3-OXOACYL-[ACYL-CARRIER-PROTEIN] SYNTHASE 3"/>
    <property type="match status" value="1"/>
</dbReference>
<keyword evidence="1 4" id="KW-0808">Transferase</keyword>
<dbReference type="EMBL" id="DTCK01000010">
    <property type="protein sequence ID" value="HGQ35406.1"/>
    <property type="molecule type" value="Genomic_DNA"/>
</dbReference>
<evidence type="ECO:0000256" key="1">
    <source>
        <dbReference type="ARBA" id="ARBA00022679"/>
    </source>
</evidence>
<keyword evidence="2 4" id="KW-0414">Isoprene biosynthesis</keyword>
<dbReference type="AlphaFoldDB" id="A0A7C4JIY3"/>
<feature type="binding site" evidence="4">
    <location>
        <position position="241"/>
    </location>
    <ligand>
        <name>CoA</name>
        <dbReference type="ChEBI" id="CHEBI:57287"/>
        <note>ligand shared with acetoacetyl-CoA thiolase</note>
    </ligand>
</feature>
<comment type="pathway">
    <text evidence="4">Metabolic intermediate biosynthesis; (R)-mevalonate biosynthesis; (R)-mevalonate from acetyl-CoA: step 2/3.</text>
</comment>
<dbReference type="GO" id="GO:0019287">
    <property type="term" value="P:isopentenyl diphosphate biosynthetic process, mevalonate pathway"/>
    <property type="evidence" value="ECO:0007669"/>
    <property type="project" value="UniProtKB-UniRule"/>
</dbReference>
<evidence type="ECO:0000259" key="5">
    <source>
        <dbReference type="Pfam" id="PF08541"/>
    </source>
</evidence>
<sequence>MAKSGIIGWGVYIPVFRIKAMDIALFWGFDKAYVDGIWIEEKAVANSDEDSVTIGYKAASYAIKRAGINPSQIDAVYLGTESKPYAVKPGATIIAEALGIKPAHLVADLEFACRAATEAIRIGVSLVESGYARYVLTIGADTAQASPGDVLELTVSSGGAAYVVGPANEAAAVFEGMVTYSTDTTDFWRRDGAPYPRHGEGFTGEPAYFHHIVSAVNMLMEKLGLKSSDFDYAVFHQPNGRFPLRVASMLSIPKEKVLPSIVTPWIGNTYNASMLIGLAKVLEQAKPGQRILAASFGSGAGSDAFSLIVTDRIDEVINKAYKTEWFLRNKKYIGYHEYVKMRNKLIMYKL</sequence>
<feature type="binding site" evidence="4">
    <location>
        <position position="154"/>
    </location>
    <ligand>
        <name>(3S)-3-hydroxy-3-methylglutaryl-CoA</name>
        <dbReference type="ChEBI" id="CHEBI:43074"/>
    </ligand>
</feature>
<keyword evidence="3 4" id="KW-0012">Acyltransferase</keyword>
<feature type="domain" description="Beta-ketoacyl-[acyl-carrier-protein] synthase III C-terminal" evidence="5">
    <location>
        <begin position="220"/>
        <end position="301"/>
    </location>
</feature>
<dbReference type="Pfam" id="PF08541">
    <property type="entry name" value="ACP_syn_III_C"/>
    <property type="match status" value="1"/>
</dbReference>
<dbReference type="CDD" id="cd00827">
    <property type="entry name" value="init_cond_enzymes"/>
    <property type="match status" value="1"/>
</dbReference>
<accession>A0A7C4JIY3</accession>
<name>A0A7C4JIY3_9CREN</name>